<comment type="caution">
    <text evidence="1">The sequence shown here is derived from an EMBL/GenBank/DDBJ whole genome shotgun (WGS) entry which is preliminary data.</text>
</comment>
<proteinExistence type="predicted"/>
<evidence type="ECO:0000313" key="2">
    <source>
        <dbReference type="Proteomes" id="UP001159179"/>
    </source>
</evidence>
<evidence type="ECO:0000313" key="1">
    <source>
        <dbReference type="EMBL" id="MDH5161808.1"/>
    </source>
</evidence>
<sequence>MSKLFSKLMGISPAYLICSSTIKRTFCYLNISKCADAPATGYKYVDSRTGEDCSGTTFVNCQCRP</sequence>
<dbReference type="Proteomes" id="UP001159179">
    <property type="component" value="Unassembled WGS sequence"/>
</dbReference>
<organism evidence="1 2">
    <name type="scientific">Heyndrickxia oleronia</name>
    <dbReference type="NCBI Taxonomy" id="38875"/>
    <lineage>
        <taxon>Bacteria</taxon>
        <taxon>Bacillati</taxon>
        <taxon>Bacillota</taxon>
        <taxon>Bacilli</taxon>
        <taxon>Bacillales</taxon>
        <taxon>Bacillaceae</taxon>
        <taxon>Heyndrickxia</taxon>
    </lineage>
</organism>
<dbReference type="RefSeq" id="WP_139254923.1">
    <property type="nucleotide sequence ID" value="NZ_JAHLNB010000012.1"/>
</dbReference>
<dbReference type="EMBL" id="JAROYP010000006">
    <property type="protein sequence ID" value="MDH5161808.1"/>
    <property type="molecule type" value="Genomic_DNA"/>
</dbReference>
<protein>
    <submittedName>
        <fullName evidence="1">Uncharacterized protein</fullName>
    </submittedName>
</protein>
<dbReference type="AlphaFoldDB" id="A0AAW6SU86"/>
<reference evidence="1" key="1">
    <citation type="submission" date="2023-03" db="EMBL/GenBank/DDBJ databases">
        <title>Bacterial isolates from washroom surfaces on a university campus.</title>
        <authorList>
            <person name="Holman D.B."/>
            <person name="Gzyl K.E."/>
            <person name="Taheri A.E."/>
        </authorList>
    </citation>
    <scope>NUCLEOTIDE SEQUENCE</scope>
    <source>
        <strain evidence="1">RD03</strain>
    </source>
</reference>
<gene>
    <name evidence="1" type="ORF">P5X88_12740</name>
</gene>
<name>A0AAW6SU86_9BACI</name>
<accession>A0AAW6SU86</accession>